<keyword evidence="2" id="KW-1185">Reference proteome</keyword>
<dbReference type="VEuPathDB" id="FungiDB:PYU1_G009604"/>
<dbReference type="PANTHER" id="PTHR28037:SF1">
    <property type="entry name" value="ALCOHOL O-ACETYLTRANSFERASE 1-RELATED"/>
    <property type="match status" value="1"/>
</dbReference>
<evidence type="ECO:0000313" key="1">
    <source>
        <dbReference type="EnsemblProtists" id="PYU1_T009622"/>
    </source>
</evidence>
<dbReference type="InterPro" id="IPR052058">
    <property type="entry name" value="Alcohol_O-acetyltransferase"/>
</dbReference>
<evidence type="ECO:0000313" key="2">
    <source>
        <dbReference type="Proteomes" id="UP000019132"/>
    </source>
</evidence>
<dbReference type="PANTHER" id="PTHR28037">
    <property type="entry name" value="ALCOHOL O-ACETYLTRANSFERASE 1-RELATED"/>
    <property type="match status" value="1"/>
</dbReference>
<dbReference type="SUPFAM" id="SSF52777">
    <property type="entry name" value="CoA-dependent acyltransferases"/>
    <property type="match status" value="1"/>
</dbReference>
<organism evidence="1 2">
    <name type="scientific">Globisporangium ultimum (strain ATCC 200006 / CBS 805.95 / DAOM BR144)</name>
    <name type="common">Pythium ultimum</name>
    <dbReference type="NCBI Taxonomy" id="431595"/>
    <lineage>
        <taxon>Eukaryota</taxon>
        <taxon>Sar</taxon>
        <taxon>Stramenopiles</taxon>
        <taxon>Oomycota</taxon>
        <taxon>Peronosporomycetes</taxon>
        <taxon>Pythiales</taxon>
        <taxon>Pythiaceae</taxon>
        <taxon>Globisporangium</taxon>
    </lineage>
</organism>
<reference evidence="2" key="1">
    <citation type="journal article" date="2010" name="Genome Biol.">
        <title>Genome sequence of the necrotrophic plant pathogen Pythium ultimum reveals original pathogenicity mechanisms and effector repertoire.</title>
        <authorList>
            <person name="Levesque C.A."/>
            <person name="Brouwer H."/>
            <person name="Cano L."/>
            <person name="Hamilton J.P."/>
            <person name="Holt C."/>
            <person name="Huitema E."/>
            <person name="Raffaele S."/>
            <person name="Robideau G.P."/>
            <person name="Thines M."/>
            <person name="Win J."/>
            <person name="Zerillo M.M."/>
            <person name="Beakes G.W."/>
            <person name="Boore J.L."/>
            <person name="Busam D."/>
            <person name="Dumas B."/>
            <person name="Ferriera S."/>
            <person name="Fuerstenberg S.I."/>
            <person name="Gachon C.M."/>
            <person name="Gaulin E."/>
            <person name="Govers F."/>
            <person name="Grenville-Briggs L."/>
            <person name="Horner N."/>
            <person name="Hostetler J."/>
            <person name="Jiang R.H."/>
            <person name="Johnson J."/>
            <person name="Krajaejun T."/>
            <person name="Lin H."/>
            <person name="Meijer H.J."/>
            <person name="Moore B."/>
            <person name="Morris P."/>
            <person name="Phuntmart V."/>
            <person name="Puiu D."/>
            <person name="Shetty J."/>
            <person name="Stajich J.E."/>
            <person name="Tripathy S."/>
            <person name="Wawra S."/>
            <person name="van West P."/>
            <person name="Whitty B.R."/>
            <person name="Coutinho P.M."/>
            <person name="Henrissat B."/>
            <person name="Martin F."/>
            <person name="Thomas P.D."/>
            <person name="Tyler B.M."/>
            <person name="De Vries R.P."/>
            <person name="Kamoun S."/>
            <person name="Yandell M."/>
            <person name="Tisserat N."/>
            <person name="Buell C.R."/>
        </authorList>
    </citation>
    <scope>NUCLEOTIDE SEQUENCE</scope>
    <source>
        <strain evidence="2">DAOM:BR144</strain>
    </source>
</reference>
<reference evidence="1" key="3">
    <citation type="submission" date="2015-02" db="UniProtKB">
        <authorList>
            <consortium name="EnsemblProtists"/>
        </authorList>
    </citation>
    <scope>IDENTIFICATION</scope>
    <source>
        <strain evidence="1">DAOM BR144</strain>
    </source>
</reference>
<dbReference type="AlphaFoldDB" id="K3WXC4"/>
<sequence>MAQVPSPAREQQIELFGYERFYTIGDNGSAVIATPMLLQGSHAGATDALVAGLEVAVLRTFNKHPRMRTKQIKGEFALAEIHPLLAIENVRAEKLLEVRVVDNSDEFRNTWSEYVEAQCNIAFNRYAQFPYYVRVWHCPALNQARVMLFADHYMSDGMSGIFVLNDIVSIASKLAREKLQDLAPADQVANPLRPSLYDQWLRPQGRVRLWFSTLLIKMFGKMVYKHELKHFSPIIPARADQADFVIPPKVNTSSAFFASGNQANMVAALQRCKEEGVTFFGAISAAIVIAYYLISDSKNKNNAKEPFKFNLGLDYNMRKRVESPVPEDLVGAFMTTCDMETFSKKGVLMHSTAFWDLARSLKQEADDLMESALMPLQMLFVHERVNAETTADFVTDIPIPQSLVCDANVSNIGKYPFPLTHVVQKGDNNDVSVHIESVHVLNSLPHMAVTMFYVTSTDQVNYSMMYKYENETAKKLFKAFTTTVDHIGQVDKTQKLVDIAQQVQTKLAL</sequence>
<dbReference type="Proteomes" id="UP000019132">
    <property type="component" value="Unassembled WGS sequence"/>
</dbReference>
<name>K3WXC4_GLOUD</name>
<dbReference type="HOGENOM" id="CLU_018952_0_0_1"/>
<dbReference type="OMA" id="CESTNDI"/>
<accession>K3WXC4</accession>
<protein>
    <recommendedName>
        <fullName evidence="3">Condensation domain-containing protein</fullName>
    </recommendedName>
</protein>
<dbReference type="EnsemblProtists" id="PYU1_T009622">
    <property type="protein sequence ID" value="PYU1_T009622"/>
    <property type="gene ID" value="PYU1_G009604"/>
</dbReference>
<proteinExistence type="predicted"/>
<dbReference type="InParanoid" id="K3WXC4"/>
<dbReference type="EMBL" id="GL376615">
    <property type="status" value="NOT_ANNOTATED_CDS"/>
    <property type="molecule type" value="Genomic_DNA"/>
</dbReference>
<evidence type="ECO:0008006" key="3">
    <source>
        <dbReference type="Google" id="ProtNLM"/>
    </source>
</evidence>
<reference evidence="2" key="2">
    <citation type="submission" date="2010-04" db="EMBL/GenBank/DDBJ databases">
        <authorList>
            <person name="Buell R."/>
            <person name="Hamilton J."/>
            <person name="Hostetler J."/>
        </authorList>
    </citation>
    <scope>NUCLEOTIDE SEQUENCE [LARGE SCALE GENOMIC DNA]</scope>
    <source>
        <strain evidence="2">DAOM:BR144</strain>
    </source>
</reference>